<dbReference type="EMBL" id="CM043032">
    <property type="protein sequence ID" value="KAI4582986.1"/>
    <property type="molecule type" value="Genomic_DNA"/>
</dbReference>
<gene>
    <name evidence="1" type="ORF">MJG53_008199</name>
</gene>
<evidence type="ECO:0000313" key="1">
    <source>
        <dbReference type="EMBL" id="KAI4582986.1"/>
    </source>
</evidence>
<dbReference type="Proteomes" id="UP001057279">
    <property type="component" value="Linkage Group LG07"/>
</dbReference>
<accession>A0ACB9UZS8</accession>
<sequence length="1300" mass="147048">MLLSSLLKVVVASLCLGSIIAQKVTQDQPQVLGQEKETVTLDCKYDTSDSRYSLLWYKQPSSGGMILLIRQDSYKQQNATEGQTRGDSVTQLSGQVTLPEKAAVTINCTYLATGHPTLFCFSALDFPGPILFSSFSEEKPADRSLLLPQSSDMKRALFSVLVMVFTLGGTRAQTVTQPESHISVSEGDPVQVKCSYSYSGSPALFWKGTEAQGKARAVLALLGMWPTGFGSPVVNIPISAAPPDKPPVLTEKSREQGSFSFANMHPVTHSVLLIILVLGGTNGDSVNQTEGPVTVSERALMTLNCTYQTADFSSYLYWYVQHLNKAPQLLLKGLTADKKLLVAPEMLLPKHNYKNAEFNSYNGFNIPGGCSPQDYRQDLTRGMSEHPPEGSIMAQKVTQNRSEISVLEKEDVTLNCAYEANSYTYYLFWYKQPPSGEMIFLIHQESYNELNTTKGLSGEDQVEQSPQTLRIQEGVSISLNCSYTVSNFRALQWYRQDPGKGPELLFLLYSVGDEKQEERLRATLLKKGSSLRIEAPKPEDSATETWVQVSQSSGLFVGNLLEGSSLPLHCPTMTLVFTLMLEMLLFLTGAGAQSVTQPDDHITVSEGARLELKCNYSSSVSPYLFWYVQYPNQGLQLLLKYESGDSLVSGIKGFEAEFRRRSGVAQKVTQDQPYITSQIGQSVILNCRYEVSFPQFKPLILILSSCDFSGSAKLNDQGKRSTQSKGSGVAQNVTQNQTVIISQVGKIVTLNCQYEISRNVHDYWIFWYQQLPSGEMTYLIHQYSEDRNERDGRYSVNFQKARSSAAQKVTQDPPDISNRIGESVTLNCRYEISQSHYIFWYKHLPSGEMIFLTKDGRFSIHFDRVVDTRYFEKLELHLTIFPYKEVWKKLKGKGGNPFRSRQIQQLFLKRKKREMLLLAPVLILWIQISEMNGQQIKHFPEFLLLQEGENFTTYCNSSSLLSSLQWYKQRPGGSPVLLMILTKSGEVKTQQRWTGSGVAQKVTQDQSDVSSQVGQSVTLSCRYETSWSVYYLYWYKQLPSGQMTYVIRQSSEATNERKERYSVNFKKADKSIKLTISALQLEDSAKNETKWKIDSYIPHEHETVQRTSVTNFSGVDRSPKTCECFKIVTRFWIEKRSAKLNNQGKKSRQSKGSSVAQKVTQYQPDVTSQVPNIVILNCRYETSWNVYTYWIFRYKQLLSGEMTYLIHQYSEDGNERDGHYAVNFQKAPKFISLTVSSLKLEHSGKYFCALWERTVLEVIGKAEQKPQSLIRESLPAVGPRLKYKAADPRQEIVVLWFLNL</sequence>
<name>A0ACB9UZS8_9CETA</name>
<protein>
    <submittedName>
        <fullName evidence="1">Uncharacterized protein</fullName>
    </submittedName>
</protein>
<evidence type="ECO:0000313" key="2">
    <source>
        <dbReference type="Proteomes" id="UP001057279"/>
    </source>
</evidence>
<proteinExistence type="predicted"/>
<reference evidence="1" key="1">
    <citation type="submission" date="2022-03" db="EMBL/GenBank/DDBJ databases">
        <title>Genomic analyses of argali, domestic sheep and their hybrids provide insights into chromosomal evolution, heterosis and genetic basis of agronomic traits.</title>
        <authorList>
            <person name="Li M."/>
        </authorList>
    </citation>
    <scope>NUCLEOTIDE SEQUENCE</scope>
    <source>
        <strain evidence="1">F1 hybrid</strain>
    </source>
</reference>
<organism evidence="1 2">
    <name type="scientific">Ovis ammon polii x Ovis aries</name>
    <dbReference type="NCBI Taxonomy" id="2918886"/>
    <lineage>
        <taxon>Eukaryota</taxon>
        <taxon>Metazoa</taxon>
        <taxon>Chordata</taxon>
        <taxon>Craniata</taxon>
        <taxon>Vertebrata</taxon>
        <taxon>Euteleostomi</taxon>
        <taxon>Mammalia</taxon>
        <taxon>Eutheria</taxon>
        <taxon>Laurasiatheria</taxon>
        <taxon>Artiodactyla</taxon>
        <taxon>Ruminantia</taxon>
        <taxon>Pecora</taxon>
        <taxon>Bovidae</taxon>
        <taxon>Caprinae</taxon>
        <taxon>Ovis</taxon>
    </lineage>
</organism>
<keyword evidence="2" id="KW-1185">Reference proteome</keyword>
<comment type="caution">
    <text evidence="1">The sequence shown here is derived from an EMBL/GenBank/DDBJ whole genome shotgun (WGS) entry which is preliminary data.</text>
</comment>